<name>L0EUP3_LIBCB</name>
<dbReference type="EMBL" id="CP003789">
    <property type="protein sequence ID" value="AGA64550.1"/>
    <property type="molecule type" value="Genomic_DNA"/>
</dbReference>
<evidence type="ECO:0000313" key="1">
    <source>
        <dbReference type="EMBL" id="AGA64550.1"/>
    </source>
</evidence>
<reference evidence="1 2" key="1">
    <citation type="journal article" date="2012" name="Stand. Genomic Sci.">
        <title>Complete genome sequence of Liberibacter crescens BT-1.</title>
        <authorList>
            <person name="Leonard M.T."/>
            <person name="Fagen J.R."/>
            <person name="Davis-Richardson A.G."/>
            <person name="Davis M.J."/>
            <person name="Triplett E.W."/>
        </authorList>
    </citation>
    <scope>NUCLEOTIDE SEQUENCE [LARGE SCALE GENOMIC DNA]</scope>
    <source>
        <strain evidence="1 2">BT-1</strain>
    </source>
</reference>
<sequence>MMNLDLNRSSDDRVQRIISAERMRRPGYRYHGPGDHGYGFGAMTPEPARGYNRPYYYDPKYHPYHPKRIISSSGISIGGSW</sequence>
<dbReference type="AlphaFoldDB" id="L0EUP3"/>
<dbReference type="Proteomes" id="UP000010799">
    <property type="component" value="Chromosome"/>
</dbReference>
<gene>
    <name evidence="1" type="ordered locus">B488_05580</name>
</gene>
<dbReference type="HOGENOM" id="CLU_2569673_0_0_5"/>
<dbReference type="PATRIC" id="fig|1215343.11.peg.568"/>
<accession>L0EUP3</accession>
<proteinExistence type="predicted"/>
<organism evidence="1 2">
    <name type="scientific">Liberibacter crescens (strain BT-1)</name>
    <dbReference type="NCBI Taxonomy" id="1215343"/>
    <lineage>
        <taxon>Bacteria</taxon>
        <taxon>Pseudomonadati</taxon>
        <taxon>Pseudomonadota</taxon>
        <taxon>Alphaproteobacteria</taxon>
        <taxon>Hyphomicrobiales</taxon>
        <taxon>Rhizobiaceae</taxon>
        <taxon>Liberibacter</taxon>
    </lineage>
</organism>
<keyword evidence="2" id="KW-1185">Reference proteome</keyword>
<dbReference type="KEGG" id="lcc:B488_05580"/>
<evidence type="ECO:0000313" key="2">
    <source>
        <dbReference type="Proteomes" id="UP000010799"/>
    </source>
</evidence>
<protein>
    <submittedName>
        <fullName evidence="1">Uncharacterized protein</fullName>
    </submittedName>
</protein>